<sequence length="449" mass="46805">MVVGPFEQLSLPDGGAAPLYLLRYDASGGLSSPQTAQRLREDAAAGATDVFLFSHGWNNVFGQALTRYRSFIAGYLAQRVELGLPTPSPYRPLLVGLVWPSASFLRPGEEGPQIAAAGPDDPAALADAFHTERMLQFVTEDLDARGAAELSELVDGTQRLPEPQARRAVEIVRDAFAAGGDEAGAVAAPTVAGLLDSWARLDGVDKPVAEAETFGTAAVGAATAGAATAQLQPDAAGIGFFDPRTILRTATVWKMKGRAGAVGAHGVAPLVSDLLNGSSARLHLIGHSFGARLLLSALTAAQVSRPARSMLLLQAAINRWCFAGDVAGTGRAGGYRPTLARVEQPVLATLTSHDDALRKVFHLVMRGDHLGEPDIAAFGDEERYGALGGYGPAGAAGAVTLPILDPGQPYALPPDAEVVAIDGSRTLGGHGDVSNPSTWWLLHQLTRPV</sequence>
<keyword evidence="2" id="KW-1185">Reference proteome</keyword>
<evidence type="ECO:0000313" key="1">
    <source>
        <dbReference type="EMBL" id="GAA2515833.1"/>
    </source>
</evidence>
<organism evidence="1 2">
    <name type="scientific">Pilimelia columellifera subsp. columellifera</name>
    <dbReference type="NCBI Taxonomy" id="706583"/>
    <lineage>
        <taxon>Bacteria</taxon>
        <taxon>Bacillati</taxon>
        <taxon>Actinomycetota</taxon>
        <taxon>Actinomycetes</taxon>
        <taxon>Micromonosporales</taxon>
        <taxon>Micromonosporaceae</taxon>
        <taxon>Pilimelia</taxon>
    </lineage>
</organism>
<proteinExistence type="predicted"/>
<dbReference type="SUPFAM" id="SSF53474">
    <property type="entry name" value="alpha/beta-Hydrolases"/>
    <property type="match status" value="1"/>
</dbReference>
<evidence type="ECO:0008006" key="3">
    <source>
        <dbReference type="Google" id="ProtNLM"/>
    </source>
</evidence>
<dbReference type="Proteomes" id="UP001499978">
    <property type="component" value="Unassembled WGS sequence"/>
</dbReference>
<name>A0ABN3N7E3_9ACTN</name>
<comment type="caution">
    <text evidence="1">The sequence shown here is derived from an EMBL/GenBank/DDBJ whole genome shotgun (WGS) entry which is preliminary data.</text>
</comment>
<accession>A0ABN3N7E3</accession>
<gene>
    <name evidence="1" type="ORF">GCM10010201_10420</name>
</gene>
<protein>
    <recommendedName>
        <fullName evidence="3">Serine-threonine protein kinase</fullName>
    </recommendedName>
</protein>
<dbReference type="EMBL" id="BAAARY010000003">
    <property type="protein sequence ID" value="GAA2515833.1"/>
    <property type="molecule type" value="Genomic_DNA"/>
</dbReference>
<dbReference type="InterPro" id="IPR029058">
    <property type="entry name" value="AB_hydrolase_fold"/>
</dbReference>
<reference evidence="1 2" key="1">
    <citation type="journal article" date="2019" name="Int. J. Syst. Evol. Microbiol.">
        <title>The Global Catalogue of Microorganisms (GCM) 10K type strain sequencing project: providing services to taxonomists for standard genome sequencing and annotation.</title>
        <authorList>
            <consortium name="The Broad Institute Genomics Platform"/>
            <consortium name="The Broad Institute Genome Sequencing Center for Infectious Disease"/>
            <person name="Wu L."/>
            <person name="Ma J."/>
        </authorList>
    </citation>
    <scope>NUCLEOTIDE SEQUENCE [LARGE SCALE GENOMIC DNA]</scope>
    <source>
        <strain evidence="1 2">JCM 3367</strain>
    </source>
</reference>
<evidence type="ECO:0000313" key="2">
    <source>
        <dbReference type="Proteomes" id="UP001499978"/>
    </source>
</evidence>
<dbReference type="RefSeq" id="WP_344169065.1">
    <property type="nucleotide sequence ID" value="NZ_BAAARY010000003.1"/>
</dbReference>